<dbReference type="SUPFAM" id="SSF52266">
    <property type="entry name" value="SGNH hydrolase"/>
    <property type="match status" value="1"/>
</dbReference>
<dbReference type="EMBL" id="JAKOGI010000134">
    <property type="protein sequence ID" value="KAJ8442777.1"/>
    <property type="molecule type" value="Genomic_DNA"/>
</dbReference>
<keyword evidence="2 5" id="KW-0732">Signal</keyword>
<evidence type="ECO:0008006" key="8">
    <source>
        <dbReference type="Google" id="ProtNLM"/>
    </source>
</evidence>
<dbReference type="OrthoDB" id="1600564at2759"/>
<dbReference type="AlphaFoldDB" id="A0A9Q1KGE9"/>
<comment type="similarity">
    <text evidence="1">Belongs to the 'GDSL' lipolytic enzyme family.</text>
</comment>
<keyword evidence="4" id="KW-0325">Glycoprotein</keyword>
<evidence type="ECO:0000256" key="1">
    <source>
        <dbReference type="ARBA" id="ARBA00008668"/>
    </source>
</evidence>
<organism evidence="6 7">
    <name type="scientific">Carnegiea gigantea</name>
    <dbReference type="NCBI Taxonomy" id="171969"/>
    <lineage>
        <taxon>Eukaryota</taxon>
        <taxon>Viridiplantae</taxon>
        <taxon>Streptophyta</taxon>
        <taxon>Embryophyta</taxon>
        <taxon>Tracheophyta</taxon>
        <taxon>Spermatophyta</taxon>
        <taxon>Magnoliopsida</taxon>
        <taxon>eudicotyledons</taxon>
        <taxon>Gunneridae</taxon>
        <taxon>Pentapetalae</taxon>
        <taxon>Caryophyllales</taxon>
        <taxon>Cactineae</taxon>
        <taxon>Cactaceae</taxon>
        <taxon>Cactoideae</taxon>
        <taxon>Echinocereeae</taxon>
        <taxon>Carnegiea</taxon>
    </lineage>
</organism>
<feature type="signal peptide" evidence="5">
    <location>
        <begin position="1"/>
        <end position="29"/>
    </location>
</feature>
<accession>A0A9Q1KGE9</accession>
<evidence type="ECO:0000313" key="6">
    <source>
        <dbReference type="EMBL" id="KAJ8442777.1"/>
    </source>
</evidence>
<sequence>MATQKSSRSVLLLFLVLFFVLNLISKALALTSLQNHIIFGKLMSIERIFQFGDSLSDTGQPFMTYPYGQTMHNPSGRCSDGLLMIDYFANFFRLPLLNPYLDQHANFTHGVNFAVAGSTALDTSTLRAKGIVSPVTNSSLSVQLNWFRSHLHSLCGDNLDCKERVVRRSLVMMGETGGNDYNYALLERKPMVEVYRMVPDVVRAIEEAVDEVINMGAVRVVVPGNFPIGCMPIYLSLLETHDKTMYDELSCLKGMNEFARFHNHHVQATIRDLQRKHPNVAIVYGDYFEGLRWIIKDASFLGFNKDGLQKVCCGVGDNKYNFNLTRMCGSEGFTVCENPNERYSWDGIHLTQHAYFRMAQWLLRRIIPGILQAV</sequence>
<comment type="caution">
    <text evidence="6">The sequence shown here is derived from an EMBL/GenBank/DDBJ whole genome shotgun (WGS) entry which is preliminary data.</text>
</comment>
<evidence type="ECO:0000256" key="2">
    <source>
        <dbReference type="ARBA" id="ARBA00022729"/>
    </source>
</evidence>
<dbReference type="CDD" id="cd01837">
    <property type="entry name" value="SGNH_plant_lipase_like"/>
    <property type="match status" value="1"/>
</dbReference>
<evidence type="ECO:0000256" key="4">
    <source>
        <dbReference type="ARBA" id="ARBA00023180"/>
    </source>
</evidence>
<dbReference type="GO" id="GO:0016788">
    <property type="term" value="F:hydrolase activity, acting on ester bonds"/>
    <property type="evidence" value="ECO:0007669"/>
    <property type="project" value="InterPro"/>
</dbReference>
<dbReference type="PANTHER" id="PTHR22835:SF517">
    <property type="entry name" value="GDSL-LIKE LIPASE_ACYLHYDROLASE FAMILY PROTEIN, EXPRESSED"/>
    <property type="match status" value="1"/>
</dbReference>
<name>A0A9Q1KGE9_9CARY</name>
<feature type="chain" id="PRO_5040481969" description="GDSL esterase/lipase At5g03980-like" evidence="5">
    <location>
        <begin position="30"/>
        <end position="374"/>
    </location>
</feature>
<dbReference type="InterPro" id="IPR036514">
    <property type="entry name" value="SGNH_hydro_sf"/>
</dbReference>
<keyword evidence="7" id="KW-1185">Reference proteome</keyword>
<evidence type="ECO:0000313" key="7">
    <source>
        <dbReference type="Proteomes" id="UP001153076"/>
    </source>
</evidence>
<dbReference type="Pfam" id="PF00657">
    <property type="entry name" value="Lipase_GDSL"/>
    <property type="match status" value="1"/>
</dbReference>
<protein>
    <recommendedName>
        <fullName evidence="8">GDSL esterase/lipase At5g03980-like</fullName>
    </recommendedName>
</protein>
<proteinExistence type="inferred from homology"/>
<evidence type="ECO:0000256" key="3">
    <source>
        <dbReference type="ARBA" id="ARBA00022801"/>
    </source>
</evidence>
<dbReference type="InterPro" id="IPR001087">
    <property type="entry name" value="GDSL"/>
</dbReference>
<evidence type="ECO:0000256" key="5">
    <source>
        <dbReference type="SAM" id="SignalP"/>
    </source>
</evidence>
<dbReference type="Proteomes" id="UP001153076">
    <property type="component" value="Unassembled WGS sequence"/>
</dbReference>
<keyword evidence="3" id="KW-0378">Hydrolase</keyword>
<reference evidence="6" key="1">
    <citation type="submission" date="2022-04" db="EMBL/GenBank/DDBJ databases">
        <title>Carnegiea gigantea Genome sequencing and assembly v2.</title>
        <authorList>
            <person name="Copetti D."/>
            <person name="Sanderson M.J."/>
            <person name="Burquez A."/>
            <person name="Wojciechowski M.F."/>
        </authorList>
    </citation>
    <scope>NUCLEOTIDE SEQUENCE</scope>
    <source>
        <strain evidence="6">SGP5-SGP5p</strain>
        <tissue evidence="6">Aerial part</tissue>
    </source>
</reference>
<gene>
    <name evidence="6" type="ORF">Cgig2_011047</name>
</gene>
<dbReference type="PANTHER" id="PTHR22835">
    <property type="entry name" value="ZINC FINGER FYVE DOMAIN CONTAINING PROTEIN"/>
    <property type="match status" value="1"/>
</dbReference>
<dbReference type="Gene3D" id="3.40.50.1110">
    <property type="entry name" value="SGNH hydrolase"/>
    <property type="match status" value="1"/>
</dbReference>
<dbReference type="InterPro" id="IPR035669">
    <property type="entry name" value="SGNH_plant_lipase-like"/>
</dbReference>